<evidence type="ECO:0000313" key="1">
    <source>
        <dbReference type="EMBL" id="KZP29448.1"/>
    </source>
</evidence>
<sequence>MLSPMFLLPLVSALLVGAIPAATNRTTEAGEAAITDPTAECTPYDYPPLDALTANFPPNW</sequence>
<proteinExistence type="predicted"/>
<name>A0A166SHA7_9AGAM</name>
<dbReference type="EMBL" id="KV417498">
    <property type="protein sequence ID" value="KZP29448.1"/>
    <property type="molecule type" value="Genomic_DNA"/>
</dbReference>
<accession>A0A166SHA7</accession>
<keyword evidence="2" id="KW-1185">Reference proteome</keyword>
<evidence type="ECO:0000313" key="2">
    <source>
        <dbReference type="Proteomes" id="UP000076532"/>
    </source>
</evidence>
<gene>
    <name evidence="1" type="ORF">FIBSPDRAFT_946729</name>
</gene>
<organism evidence="1 2">
    <name type="scientific">Athelia psychrophila</name>
    <dbReference type="NCBI Taxonomy" id="1759441"/>
    <lineage>
        <taxon>Eukaryota</taxon>
        <taxon>Fungi</taxon>
        <taxon>Dikarya</taxon>
        <taxon>Basidiomycota</taxon>
        <taxon>Agaricomycotina</taxon>
        <taxon>Agaricomycetes</taxon>
        <taxon>Agaricomycetidae</taxon>
        <taxon>Atheliales</taxon>
        <taxon>Atheliaceae</taxon>
        <taxon>Athelia</taxon>
    </lineage>
</organism>
<reference evidence="1 2" key="1">
    <citation type="journal article" date="2016" name="Mol. Biol. Evol.">
        <title>Comparative Genomics of Early-Diverging Mushroom-Forming Fungi Provides Insights into the Origins of Lignocellulose Decay Capabilities.</title>
        <authorList>
            <person name="Nagy L.G."/>
            <person name="Riley R."/>
            <person name="Tritt A."/>
            <person name="Adam C."/>
            <person name="Daum C."/>
            <person name="Floudas D."/>
            <person name="Sun H."/>
            <person name="Yadav J.S."/>
            <person name="Pangilinan J."/>
            <person name="Larsson K.H."/>
            <person name="Matsuura K."/>
            <person name="Barry K."/>
            <person name="Labutti K."/>
            <person name="Kuo R."/>
            <person name="Ohm R.A."/>
            <person name="Bhattacharya S.S."/>
            <person name="Shirouzu T."/>
            <person name="Yoshinaga Y."/>
            <person name="Martin F.M."/>
            <person name="Grigoriev I.V."/>
            <person name="Hibbett D.S."/>
        </authorList>
    </citation>
    <scope>NUCLEOTIDE SEQUENCE [LARGE SCALE GENOMIC DNA]</scope>
    <source>
        <strain evidence="1 2">CBS 109695</strain>
    </source>
</reference>
<feature type="non-terminal residue" evidence="1">
    <location>
        <position position="60"/>
    </location>
</feature>
<dbReference type="Proteomes" id="UP000076532">
    <property type="component" value="Unassembled WGS sequence"/>
</dbReference>
<dbReference type="OrthoDB" id="407355at2759"/>
<dbReference type="AlphaFoldDB" id="A0A166SHA7"/>
<protein>
    <submittedName>
        <fullName evidence="1">Uncharacterized protein</fullName>
    </submittedName>
</protein>